<evidence type="ECO:0000256" key="6">
    <source>
        <dbReference type="SAM" id="Phobius"/>
    </source>
</evidence>
<evidence type="ECO:0000256" key="5">
    <source>
        <dbReference type="ARBA" id="ARBA00023136"/>
    </source>
</evidence>
<keyword evidence="3 6" id="KW-0812">Transmembrane</keyword>
<keyword evidence="2" id="KW-1003">Cell membrane</keyword>
<evidence type="ECO:0000256" key="1">
    <source>
        <dbReference type="ARBA" id="ARBA00004651"/>
    </source>
</evidence>
<feature type="transmembrane region" description="Helical" evidence="6">
    <location>
        <begin position="312"/>
        <end position="330"/>
    </location>
</feature>
<name>A0A6N4RAZ2_BLAVI</name>
<dbReference type="InterPro" id="IPR005495">
    <property type="entry name" value="LptG/LptF_permease"/>
</dbReference>
<evidence type="ECO:0000256" key="2">
    <source>
        <dbReference type="ARBA" id="ARBA00022475"/>
    </source>
</evidence>
<dbReference type="PANTHER" id="PTHR33529">
    <property type="entry name" value="SLR0882 PROTEIN-RELATED"/>
    <property type="match status" value="1"/>
</dbReference>
<evidence type="ECO:0000313" key="7">
    <source>
        <dbReference type="EMBL" id="TKW61232.1"/>
    </source>
</evidence>
<dbReference type="PANTHER" id="PTHR33529:SF6">
    <property type="entry name" value="YJGP_YJGQ FAMILY PERMEASE"/>
    <property type="match status" value="1"/>
</dbReference>
<dbReference type="Pfam" id="PF03739">
    <property type="entry name" value="LptF_LptG"/>
    <property type="match status" value="1"/>
</dbReference>
<accession>A0A6N4RAZ2</accession>
<dbReference type="GO" id="GO:0015920">
    <property type="term" value="P:lipopolysaccharide transport"/>
    <property type="evidence" value="ECO:0007669"/>
    <property type="project" value="TreeGrafter"/>
</dbReference>
<feature type="transmembrane region" description="Helical" evidence="6">
    <location>
        <begin position="21"/>
        <end position="40"/>
    </location>
</feature>
<feature type="transmembrane region" description="Helical" evidence="6">
    <location>
        <begin position="107"/>
        <end position="126"/>
    </location>
</feature>
<evidence type="ECO:0000256" key="3">
    <source>
        <dbReference type="ARBA" id="ARBA00022692"/>
    </source>
</evidence>
<protein>
    <submittedName>
        <fullName evidence="7">LptF/LptG family permease</fullName>
    </submittedName>
</protein>
<sequence length="368" mass="41181">MTQLRLTLPSYIVRDAMKPSLLGMGILLGLVWLLQSLRFLDLVINKGLGMGTFLHLTVMLVPKLLTIILPFGMFIGACVMLRRWQEDNELTAALSLGRSPTHILRPLLAWACVGVLFGYVLFLQLLPASTASFKDLQYQIRTQNAQLLLEEGTFNQLGNNLMIYLRKRTTPTTLDQILVHDTRNPAKPVTWYAQHGEITLDADGYPQLALEKGLRQEVGAKQVGMLEFDKYNLDIRQSLGQQVIVPRTPSHEEYGLAQLISEAKTAPVKKANEMRAELHKRLLWPLSPIPLTLIAAAWLLRPPRRQQSPWRLLVAASLSGFVYLGIMMMLEGMSQDGSTAVLYGQWAWPLVGAAYAAFVSKKGRIHAS</sequence>
<dbReference type="EMBL" id="VAFM01000001">
    <property type="protein sequence ID" value="TKW61232.1"/>
    <property type="molecule type" value="Genomic_DNA"/>
</dbReference>
<comment type="subcellular location">
    <subcellularLocation>
        <location evidence="1">Cell membrane</location>
        <topology evidence="1">Multi-pass membrane protein</topology>
    </subcellularLocation>
</comment>
<comment type="caution">
    <text evidence="7">The sequence shown here is derived from an EMBL/GenBank/DDBJ whole genome shotgun (WGS) entry which is preliminary data.</text>
</comment>
<feature type="transmembrane region" description="Helical" evidence="6">
    <location>
        <begin position="342"/>
        <end position="359"/>
    </location>
</feature>
<evidence type="ECO:0000313" key="8">
    <source>
        <dbReference type="Proteomes" id="UP000320948"/>
    </source>
</evidence>
<gene>
    <name evidence="7" type="ORF">DI628_00975</name>
</gene>
<feature type="transmembrane region" description="Helical" evidence="6">
    <location>
        <begin position="60"/>
        <end position="81"/>
    </location>
</feature>
<dbReference type="Proteomes" id="UP000320948">
    <property type="component" value="Unassembled WGS sequence"/>
</dbReference>
<evidence type="ECO:0000256" key="4">
    <source>
        <dbReference type="ARBA" id="ARBA00022989"/>
    </source>
</evidence>
<keyword evidence="5 6" id="KW-0472">Membrane</keyword>
<feature type="transmembrane region" description="Helical" evidence="6">
    <location>
        <begin position="282"/>
        <end position="300"/>
    </location>
</feature>
<dbReference type="AlphaFoldDB" id="A0A6N4RAZ2"/>
<keyword evidence="4 6" id="KW-1133">Transmembrane helix</keyword>
<reference evidence="7 8" key="1">
    <citation type="journal article" date="2017" name="Nat. Commun.">
        <title>In situ click chemistry generation of cyclooxygenase-2 inhibitors.</title>
        <authorList>
            <person name="Bhardwaj A."/>
            <person name="Kaur J."/>
            <person name="Wuest M."/>
            <person name="Wuest F."/>
        </authorList>
    </citation>
    <scope>NUCLEOTIDE SEQUENCE [LARGE SCALE GENOMIC DNA]</scope>
    <source>
        <strain evidence="7">S2_018_000_R2_106</strain>
    </source>
</reference>
<dbReference type="GO" id="GO:0043190">
    <property type="term" value="C:ATP-binding cassette (ABC) transporter complex"/>
    <property type="evidence" value="ECO:0007669"/>
    <property type="project" value="TreeGrafter"/>
</dbReference>
<proteinExistence type="predicted"/>
<organism evidence="7 8">
    <name type="scientific">Blastochloris viridis</name>
    <name type="common">Rhodopseudomonas viridis</name>
    <dbReference type="NCBI Taxonomy" id="1079"/>
    <lineage>
        <taxon>Bacteria</taxon>
        <taxon>Pseudomonadati</taxon>
        <taxon>Pseudomonadota</taxon>
        <taxon>Alphaproteobacteria</taxon>
        <taxon>Hyphomicrobiales</taxon>
        <taxon>Blastochloridaceae</taxon>
        <taxon>Blastochloris</taxon>
    </lineage>
</organism>